<evidence type="ECO:0000256" key="1">
    <source>
        <dbReference type="SAM" id="Phobius"/>
    </source>
</evidence>
<gene>
    <name evidence="2" type="ORF">SAMN05216180_1177</name>
</gene>
<dbReference type="AlphaFoldDB" id="A0A1H8A839"/>
<protein>
    <submittedName>
        <fullName evidence="2">Uncharacterized protein</fullName>
    </submittedName>
</protein>
<dbReference type="RefSeq" id="WP_092752581.1">
    <property type="nucleotide sequence ID" value="NZ_FOCG01000001.1"/>
</dbReference>
<proteinExistence type="predicted"/>
<sequence>MLRGVNKKIIEVVDTQSDYFERAILFVKDRKLDENESEIKRNADEFMKSAGSLKLRRILYHIPIMEVIKLLSAACVGAAIVLILTLL</sequence>
<dbReference type="Proteomes" id="UP000199158">
    <property type="component" value="Unassembled WGS sequence"/>
</dbReference>
<evidence type="ECO:0000313" key="3">
    <source>
        <dbReference type="Proteomes" id="UP000199158"/>
    </source>
</evidence>
<feature type="transmembrane region" description="Helical" evidence="1">
    <location>
        <begin position="58"/>
        <end position="84"/>
    </location>
</feature>
<accession>A0A1H8A839</accession>
<name>A0A1H8A839_9FIRM</name>
<evidence type="ECO:0000313" key="2">
    <source>
        <dbReference type="EMBL" id="SEM66761.1"/>
    </source>
</evidence>
<reference evidence="2 3" key="1">
    <citation type="submission" date="2016-10" db="EMBL/GenBank/DDBJ databases">
        <authorList>
            <person name="de Groot N.N."/>
        </authorList>
    </citation>
    <scope>NUCLEOTIDE SEQUENCE [LARGE SCALE GENOMIC DNA]</scope>
    <source>
        <strain evidence="2 3">CGMCC 1.5070</strain>
    </source>
</reference>
<keyword evidence="3" id="KW-1185">Reference proteome</keyword>
<dbReference type="EMBL" id="FOCG01000001">
    <property type="protein sequence ID" value="SEM66761.1"/>
    <property type="molecule type" value="Genomic_DNA"/>
</dbReference>
<organism evidence="2 3">
    <name type="scientific">Hydrogenoanaerobacterium saccharovorans</name>
    <dbReference type="NCBI Taxonomy" id="474960"/>
    <lineage>
        <taxon>Bacteria</taxon>
        <taxon>Bacillati</taxon>
        <taxon>Bacillota</taxon>
        <taxon>Clostridia</taxon>
        <taxon>Eubacteriales</taxon>
        <taxon>Oscillospiraceae</taxon>
        <taxon>Hydrogenoanaerobacterium</taxon>
    </lineage>
</organism>
<keyword evidence="1" id="KW-0812">Transmembrane</keyword>
<keyword evidence="1" id="KW-1133">Transmembrane helix</keyword>
<dbReference type="OrthoDB" id="1859963at2"/>
<dbReference type="STRING" id="474960.SAMN05216180_1177"/>
<keyword evidence="1" id="KW-0472">Membrane</keyword>